<dbReference type="EMBL" id="CP090032">
    <property type="protein sequence ID" value="UPK92023.1"/>
    <property type="molecule type" value="Genomic_DNA"/>
</dbReference>
<proteinExistence type="predicted"/>
<dbReference type="Proteomes" id="UP000830768">
    <property type="component" value="Chromosome 3"/>
</dbReference>
<accession>A0ACD3YT46</accession>
<gene>
    <name evidence="1" type="ORF">LCI18_002958</name>
</gene>
<evidence type="ECO:0000313" key="1">
    <source>
        <dbReference type="EMBL" id="UPK92023.1"/>
    </source>
</evidence>
<keyword evidence="2" id="KW-1185">Reference proteome</keyword>
<protein>
    <submittedName>
        <fullName evidence="1">Uncharacterized protein</fullName>
    </submittedName>
</protein>
<name>A0ACD3YT46_FUSSC</name>
<sequence>MASRSSRNYRERTHTRDPVIIQDYGQFLNSATASLLLPTDRRRETEFSRVQVTYELFQAVVVAKYVGDTPGSPLSGDFSTFGGTSLARGGFFQTRRCPGKGIAKYPLIPDDTGILPKSAYVSLLKELQILSHAPLKEHDNIVRLISVQWARIDPVAHSWIPVLLLEEAQHGSLQQYVASEKPDIETYLQLSQEIGSGLQALHASGIIHGDLKFQNILVFSLEDGRVRAKLSDFGSSVIRNQDDLTVTFTAGTPPWTSPEYGEPVQSDLACGTDTYSYGLLVWRLCLRGQSPFDGQDSQDIWRRKKSDLILGEAAVSLEEGYQKTMLLSGHAASGTRFQLYELAVSIPRRCLQYCLSVSIENRDLDKAVEALHYGSHTYVDFRRVLPTSRKVPLRKLLTNIRFLGGLPNPKKNGGGEGKQSFAGGQLVVSHIRLFNVHRSVRAMFHQCVTEITENPNIVDRITAMGCLFELSLQTFDAFGQTKRSMASAVSLMRDAAMAGEPAAQVMMGQFYEASGVVMDAAIRSEYETLLARGVENGSLIGRIWLRRYNHEALRKAEQFQAYEVAGVPLGKGMDSRSPPGDVIDKAFGEDSFASISRLLGDGRTENLWLSQRKNSHLHTGAAFGINPDRFRAFLGLLRGFIDCKDKDGNTALLLAVRFARIEIAKILLENGADPSLANNQGETPWHWLVAIQNLEDIIDLAKLLQRGGKSVLDATAECSNSWTDMFGISDGGTALHWAVQLGMTGLARTLVSCGADIQHAFKGIRPVDIAIRRNKPEILRVFFEELRRRGETLAPPVLPFMLSRTGKSISVSTWPQNYIVQAIDSYPFHQRLAHGGKGWVDALKHTLFILREFDLVPKVPISALPQLLTSTGDDTIILKILSEGNFLETGSDQAKFWADVAEIIIQSADTSNVLYAMKRAKTYSADGRIPNAEDLLELCTEGDACDGILVDVIASEGIRVDFPTQLSRTPLMGAILYRNFEIASALIRHGADVNAMWKPIYAIQADVEHPDVNILYEHLTSNSDTALAPLRYLLEPLHSQKDLVPSFIVIPSEKKTALHLACADGNPLIVGYLLSKFNTPYHLDFVDNQGLTALHFAASFGHVDIARKLCEKGARVDILSGDRGNALDCCYSQLSPDMSDLQEFHGIVQDLEDVFLGRLEISKILVRERQAVRTADLEDDCCMVWSFELCYYAVWRDMSRLLKAALQDLRNDPESSIPWQDALDRLLSFAALRSRADSAKLLLDYSANVNKVVCIHENLTLLHRVVANGDAEMAYLLLQAGAEVNAVDKTGETPLTYGLMCQDLPTCQVLCHFGGITTLDESCIARLAANMNWCLNDGDTKSEDDEEDGEDWDTSEDEE</sequence>
<evidence type="ECO:0000313" key="2">
    <source>
        <dbReference type="Proteomes" id="UP000830768"/>
    </source>
</evidence>
<organism evidence="1 2">
    <name type="scientific">Fusarium solani subsp. cucurbitae</name>
    <name type="common">Neocosmosporum cucurbitae</name>
    <dbReference type="NCBI Taxonomy" id="2747967"/>
    <lineage>
        <taxon>Eukaryota</taxon>
        <taxon>Fungi</taxon>
        <taxon>Dikarya</taxon>
        <taxon>Ascomycota</taxon>
        <taxon>Pezizomycotina</taxon>
        <taxon>Sordariomycetes</taxon>
        <taxon>Hypocreomycetidae</taxon>
        <taxon>Hypocreales</taxon>
        <taxon>Nectriaceae</taxon>
        <taxon>Fusarium</taxon>
        <taxon>Fusarium solani species complex</taxon>
    </lineage>
</organism>
<reference evidence="1" key="1">
    <citation type="submission" date="2021-11" db="EMBL/GenBank/DDBJ databases">
        <title>Fusarium solani-melongenae Genome sequencing and assembly.</title>
        <authorList>
            <person name="Xie S."/>
            <person name="Huang L."/>
            <person name="Zhang X."/>
        </authorList>
    </citation>
    <scope>NUCLEOTIDE SEQUENCE</scope>
    <source>
        <strain evidence="1">CRI 24-3</strain>
    </source>
</reference>